<name>A0A1F7RZH6_9BACT</name>
<feature type="transmembrane region" description="Helical" evidence="4">
    <location>
        <begin position="342"/>
        <end position="362"/>
    </location>
</feature>
<sequence>MFHANPDGRKQAETGLSWRKNTNRNYCSPTSDYRGADLNRNFDFMWACCGGSSSNPCNETYHGASPSSEPEVQAIQDYILSLFPDQRGPDVNDAAPPDATGLFIDLHSHGRLTLWPWSWTPSPSPNNSGLQTIGRKLAYFDGHTPKQGYGLYPMDGEAMGFSYGMLGIPAYLIELGTAFFQDCTYFENTIVPDNIPTLLYALKIARTPYLTSMGPDSINIALDIGSAPAGIPAGTIVTMEATIDDTRYSAAGGAEPTQNVIAAEYYIDVPPWVISPVPVAIAMSSKDAVFDEKIEDVEAVIDTTGWSEGQHIIFVRGQDADGDWGAFSAAFLYISNSIDIDGWLITCIFILIFSLLFMHRYIGVST</sequence>
<proteinExistence type="inferred from homology"/>
<comment type="cofactor">
    <cofactor evidence="1">
        <name>Zn(2+)</name>
        <dbReference type="ChEBI" id="CHEBI:29105"/>
    </cofactor>
</comment>
<protein>
    <recommendedName>
        <fullName evidence="5">Peptidase M14 domain-containing protein</fullName>
    </recommendedName>
</protein>
<comment type="caution">
    <text evidence="6">The sequence shown here is derived from an EMBL/GenBank/DDBJ whole genome shotgun (WGS) entry which is preliminary data.</text>
</comment>
<dbReference type="PANTHER" id="PTHR11705">
    <property type="entry name" value="PROTEASE FAMILY M14 CARBOXYPEPTIDASE A,B"/>
    <property type="match status" value="1"/>
</dbReference>
<evidence type="ECO:0000256" key="1">
    <source>
        <dbReference type="ARBA" id="ARBA00001947"/>
    </source>
</evidence>
<keyword evidence="4" id="KW-0812">Transmembrane</keyword>
<evidence type="ECO:0000256" key="4">
    <source>
        <dbReference type="SAM" id="Phobius"/>
    </source>
</evidence>
<dbReference type="SMART" id="SM00631">
    <property type="entry name" value="Zn_pept"/>
    <property type="match status" value="1"/>
</dbReference>
<dbReference type="Proteomes" id="UP000179266">
    <property type="component" value="Unassembled WGS sequence"/>
</dbReference>
<evidence type="ECO:0000256" key="2">
    <source>
        <dbReference type="ARBA" id="ARBA00005988"/>
    </source>
</evidence>
<dbReference type="SUPFAM" id="SSF53187">
    <property type="entry name" value="Zn-dependent exopeptidases"/>
    <property type="match status" value="1"/>
</dbReference>
<evidence type="ECO:0000313" key="6">
    <source>
        <dbReference type="EMBL" id="OGL46976.1"/>
    </source>
</evidence>
<dbReference type="GO" id="GO:0004181">
    <property type="term" value="F:metallocarboxypeptidase activity"/>
    <property type="evidence" value="ECO:0007669"/>
    <property type="project" value="InterPro"/>
</dbReference>
<dbReference type="PROSITE" id="PS52035">
    <property type="entry name" value="PEPTIDASE_M14"/>
    <property type="match status" value="1"/>
</dbReference>
<accession>A0A1F7RZH6</accession>
<organism evidence="6 7">
    <name type="scientific">Candidatus Schekmanbacteria bacterium RBG_13_48_7</name>
    <dbReference type="NCBI Taxonomy" id="1817878"/>
    <lineage>
        <taxon>Bacteria</taxon>
        <taxon>Candidatus Schekmaniibacteriota</taxon>
    </lineage>
</organism>
<reference evidence="6 7" key="1">
    <citation type="journal article" date="2016" name="Nat. Commun.">
        <title>Thousands of microbial genomes shed light on interconnected biogeochemical processes in an aquifer system.</title>
        <authorList>
            <person name="Anantharaman K."/>
            <person name="Brown C.T."/>
            <person name="Hug L.A."/>
            <person name="Sharon I."/>
            <person name="Castelle C.J."/>
            <person name="Probst A.J."/>
            <person name="Thomas B.C."/>
            <person name="Singh A."/>
            <person name="Wilkins M.J."/>
            <person name="Karaoz U."/>
            <person name="Brodie E.L."/>
            <person name="Williams K.H."/>
            <person name="Hubbard S.S."/>
            <person name="Banfield J.F."/>
        </authorList>
    </citation>
    <scope>NUCLEOTIDE SEQUENCE [LARGE SCALE GENOMIC DNA]</scope>
</reference>
<gene>
    <name evidence="6" type="ORF">A2161_09440</name>
</gene>
<evidence type="ECO:0000259" key="5">
    <source>
        <dbReference type="PROSITE" id="PS52035"/>
    </source>
</evidence>
<feature type="active site" description="Proton donor/acceptor" evidence="3">
    <location>
        <position position="174"/>
    </location>
</feature>
<keyword evidence="4" id="KW-1133">Transmembrane helix</keyword>
<dbReference type="InterPro" id="IPR000834">
    <property type="entry name" value="Peptidase_M14"/>
</dbReference>
<keyword evidence="4" id="KW-0472">Membrane</keyword>
<feature type="domain" description="Peptidase M14" evidence="5">
    <location>
        <begin position="1"/>
        <end position="199"/>
    </location>
</feature>
<dbReference type="GO" id="GO:0005615">
    <property type="term" value="C:extracellular space"/>
    <property type="evidence" value="ECO:0007669"/>
    <property type="project" value="TreeGrafter"/>
</dbReference>
<dbReference type="PANTHER" id="PTHR11705:SF119">
    <property type="entry name" value="OS02G0119300 PROTEIN"/>
    <property type="match status" value="1"/>
</dbReference>
<evidence type="ECO:0000313" key="7">
    <source>
        <dbReference type="Proteomes" id="UP000179266"/>
    </source>
</evidence>
<dbReference type="Gene3D" id="3.40.630.10">
    <property type="entry name" value="Zn peptidases"/>
    <property type="match status" value="1"/>
</dbReference>
<dbReference type="GO" id="GO:0008270">
    <property type="term" value="F:zinc ion binding"/>
    <property type="evidence" value="ECO:0007669"/>
    <property type="project" value="InterPro"/>
</dbReference>
<evidence type="ECO:0000256" key="3">
    <source>
        <dbReference type="PROSITE-ProRule" id="PRU01379"/>
    </source>
</evidence>
<comment type="similarity">
    <text evidence="2 3">Belongs to the peptidase M14 family.</text>
</comment>
<dbReference type="Pfam" id="PF00246">
    <property type="entry name" value="Peptidase_M14"/>
    <property type="match status" value="1"/>
</dbReference>
<dbReference type="EMBL" id="MGDD01000104">
    <property type="protein sequence ID" value="OGL46976.1"/>
    <property type="molecule type" value="Genomic_DNA"/>
</dbReference>
<dbReference type="GO" id="GO:0006508">
    <property type="term" value="P:proteolysis"/>
    <property type="evidence" value="ECO:0007669"/>
    <property type="project" value="InterPro"/>
</dbReference>
<dbReference type="AlphaFoldDB" id="A0A1F7RZH6"/>